<dbReference type="AlphaFoldDB" id="A0A7M4DHJ3"/>
<protein>
    <submittedName>
        <fullName evidence="1">Uncharacterized protein</fullName>
    </submittedName>
</protein>
<name>A0A7M4DHJ3_9MICO</name>
<proteinExistence type="predicted"/>
<dbReference type="EMBL" id="CACRYJ010000021">
    <property type="protein sequence ID" value="VZO36386.1"/>
    <property type="molecule type" value="Genomic_DNA"/>
</dbReference>
<comment type="caution">
    <text evidence="1">The sequence shown here is derived from an EMBL/GenBank/DDBJ whole genome shotgun (WGS) entry which is preliminary data.</text>
</comment>
<keyword evidence="2" id="KW-1185">Reference proteome</keyword>
<accession>A0A7M4DHJ3</accession>
<evidence type="ECO:0000313" key="2">
    <source>
        <dbReference type="Proteomes" id="UP000419743"/>
    </source>
</evidence>
<evidence type="ECO:0000313" key="1">
    <source>
        <dbReference type="EMBL" id="VZO36386.1"/>
    </source>
</evidence>
<dbReference type="RefSeq" id="WP_156740413.1">
    <property type="nucleotide sequence ID" value="NZ_CACRYJ010000021.1"/>
</dbReference>
<dbReference type="Proteomes" id="UP000419743">
    <property type="component" value="Unassembled WGS sequence"/>
</dbReference>
<reference evidence="1 2" key="1">
    <citation type="submission" date="2019-11" db="EMBL/GenBank/DDBJ databases">
        <authorList>
            <person name="Criscuolo A."/>
        </authorList>
    </citation>
    <scope>NUCLEOTIDE SEQUENCE [LARGE SCALE GENOMIC DNA]</scope>
    <source>
        <strain evidence="1">CIP111667</strain>
    </source>
</reference>
<gene>
    <name evidence="1" type="ORF">HALOF300_01591</name>
</gene>
<sequence length="63" mass="7304">MVNEDDKPSLVEYVGIIWIGDEPGLRFRVEATSPDEARAWVIQEFGEGHVFSLWNEERASRLR</sequence>
<organism evidence="1 2">
    <name type="scientific">Occultella aeris</name>
    <dbReference type="NCBI Taxonomy" id="2761496"/>
    <lineage>
        <taxon>Bacteria</taxon>
        <taxon>Bacillati</taxon>
        <taxon>Actinomycetota</taxon>
        <taxon>Actinomycetes</taxon>
        <taxon>Micrococcales</taxon>
        <taxon>Ruaniaceae</taxon>
        <taxon>Occultella</taxon>
    </lineage>
</organism>